<organism evidence="1 2">
    <name type="scientific">Candidatus Saganbacteria bacterium CG08_land_8_20_14_0_20_45_16</name>
    <dbReference type="NCBI Taxonomy" id="2014293"/>
    <lineage>
        <taxon>Bacteria</taxon>
        <taxon>Bacillati</taxon>
        <taxon>Saganbacteria</taxon>
    </lineage>
</organism>
<dbReference type="AlphaFoldDB" id="A0A2H0XWW7"/>
<dbReference type="Proteomes" id="UP000231343">
    <property type="component" value="Unassembled WGS sequence"/>
</dbReference>
<proteinExistence type="predicted"/>
<comment type="caution">
    <text evidence="1">The sequence shown here is derived from an EMBL/GenBank/DDBJ whole genome shotgun (WGS) entry which is preliminary data.</text>
</comment>
<evidence type="ECO:0000313" key="1">
    <source>
        <dbReference type="EMBL" id="PIS29443.1"/>
    </source>
</evidence>
<gene>
    <name evidence="1" type="ORF">COT42_05300</name>
</gene>
<reference evidence="1 2" key="1">
    <citation type="submission" date="2017-09" db="EMBL/GenBank/DDBJ databases">
        <title>Depth-based differentiation of microbial function through sediment-hosted aquifers and enrichment of novel symbionts in the deep terrestrial subsurface.</title>
        <authorList>
            <person name="Probst A.J."/>
            <person name="Ladd B."/>
            <person name="Jarett J.K."/>
            <person name="Geller-Mcgrath D.E."/>
            <person name="Sieber C.M."/>
            <person name="Emerson J.B."/>
            <person name="Anantharaman K."/>
            <person name="Thomas B.C."/>
            <person name="Malmstrom R."/>
            <person name="Stieglmeier M."/>
            <person name="Klingl A."/>
            <person name="Woyke T."/>
            <person name="Ryan C.M."/>
            <person name="Banfield J.F."/>
        </authorList>
    </citation>
    <scope>NUCLEOTIDE SEQUENCE [LARGE SCALE GENOMIC DNA]</scope>
    <source>
        <strain evidence="1">CG08_land_8_20_14_0_20_45_16</strain>
    </source>
</reference>
<evidence type="ECO:0000313" key="2">
    <source>
        <dbReference type="Proteomes" id="UP000231343"/>
    </source>
</evidence>
<accession>A0A2H0XWW7</accession>
<protein>
    <submittedName>
        <fullName evidence="1">Uncharacterized protein</fullName>
    </submittedName>
</protein>
<sequence>MTEVSKHLPINWLAVVARAAERVRAGKPLVGQGLPAGREVVTRLHGAERAATLENLRTVLCQDPESLITVAVALARESQLGEAEILHLLMGLERAFDERCFDQKGYWQELFKSTTSNLSAGEKKEILLKVTAHLPLIPRAEAAFIVLNNFPIAERVAICEEVTNRISTASRARICGQTQGISQLVGVSVSITLFLFAGLPQAKRSSLYTRALCYSDDEMTTYLAVASHGLKESDLISFLSSNSDDFPAYRLGQLFFAAFSYLPDEEQADLWGQCLDSSLFRARVSGLTRELLAGACSKVKSPAQFALVFKILCNDNRPETVGRSMSVIIDQFADDPLKAVPYLLAATEGWGDQREEILAAALSSARVLGETRMAHTKNQLAERLLTELLFTRPEPN</sequence>
<dbReference type="EMBL" id="PEYM01000085">
    <property type="protein sequence ID" value="PIS29443.1"/>
    <property type="molecule type" value="Genomic_DNA"/>
</dbReference>
<name>A0A2H0XWW7_UNCSA</name>